<evidence type="ECO:0000313" key="3">
    <source>
        <dbReference type="Proteomes" id="UP001499979"/>
    </source>
</evidence>
<sequence>MPWRRLAVLGVSLCCLLAVLAPPAAVAEPQRAEPDWANLPYYGYDSTGYYFAVPTNAELWGARRIINVPTGFAPAYATPETYAGKQVEAIWSPTCSPTKPQTVKLTRDVYLPGTPGELLLNVQRTLLNGTQHQGKNPISSVEVQLNGARIARLTGKKDGVNAWKSVDVSDAVGKVAYGSNRLTIVAQKARTKKASGFCAGGQPDFGVAIELVGRPAADVASSVPPTSGAAGAIQFTATITNYGPSYVVPNDGSFSVRTGQELGGANVTYLGMSWTYADCPTQSTGEGWQGTCMLPALAPGATMTVTVLVGYTGPCPGSSIAIYFWTFSRWWDTNPANNGESTRTIHC</sequence>
<feature type="signal peptide" evidence="1">
    <location>
        <begin position="1"/>
        <end position="27"/>
    </location>
</feature>
<organism evidence="2 3">
    <name type="scientific">Nocardioides aquiterrae</name>
    <dbReference type="NCBI Taxonomy" id="203799"/>
    <lineage>
        <taxon>Bacteria</taxon>
        <taxon>Bacillati</taxon>
        <taxon>Actinomycetota</taxon>
        <taxon>Actinomycetes</taxon>
        <taxon>Propionibacteriales</taxon>
        <taxon>Nocardioidaceae</taxon>
        <taxon>Nocardioides</taxon>
    </lineage>
</organism>
<gene>
    <name evidence="2" type="ORF">GCM10009606_44370</name>
</gene>
<protein>
    <recommendedName>
        <fullName evidence="4">DUF11 domain-containing protein</fullName>
    </recommendedName>
</protein>
<dbReference type="EMBL" id="BAAAJE010000029">
    <property type="protein sequence ID" value="GAA1161512.1"/>
    <property type="molecule type" value="Genomic_DNA"/>
</dbReference>
<keyword evidence="3" id="KW-1185">Reference proteome</keyword>
<comment type="caution">
    <text evidence="2">The sequence shown here is derived from an EMBL/GenBank/DDBJ whole genome shotgun (WGS) entry which is preliminary data.</text>
</comment>
<accession>A0ABP4F9Y6</accession>
<reference evidence="3" key="1">
    <citation type="journal article" date="2019" name="Int. J. Syst. Evol. Microbiol.">
        <title>The Global Catalogue of Microorganisms (GCM) 10K type strain sequencing project: providing services to taxonomists for standard genome sequencing and annotation.</title>
        <authorList>
            <consortium name="The Broad Institute Genomics Platform"/>
            <consortium name="The Broad Institute Genome Sequencing Center for Infectious Disease"/>
            <person name="Wu L."/>
            <person name="Ma J."/>
        </authorList>
    </citation>
    <scope>NUCLEOTIDE SEQUENCE [LARGE SCALE GENOMIC DNA]</scope>
    <source>
        <strain evidence="3">JCM 11813</strain>
    </source>
</reference>
<evidence type="ECO:0000313" key="2">
    <source>
        <dbReference type="EMBL" id="GAA1161512.1"/>
    </source>
</evidence>
<keyword evidence="1" id="KW-0732">Signal</keyword>
<name>A0ABP4F9Y6_9ACTN</name>
<evidence type="ECO:0008006" key="4">
    <source>
        <dbReference type="Google" id="ProtNLM"/>
    </source>
</evidence>
<proteinExistence type="predicted"/>
<dbReference type="Proteomes" id="UP001499979">
    <property type="component" value="Unassembled WGS sequence"/>
</dbReference>
<feature type="chain" id="PRO_5045399480" description="DUF11 domain-containing protein" evidence="1">
    <location>
        <begin position="28"/>
        <end position="347"/>
    </location>
</feature>
<dbReference type="RefSeq" id="WP_343910338.1">
    <property type="nucleotide sequence ID" value="NZ_BAAAJE010000029.1"/>
</dbReference>
<evidence type="ECO:0000256" key="1">
    <source>
        <dbReference type="SAM" id="SignalP"/>
    </source>
</evidence>